<protein>
    <submittedName>
        <fullName evidence="3">Alpha/beta hydrolase</fullName>
    </submittedName>
</protein>
<feature type="domain" description="AB hydrolase-1" evidence="2">
    <location>
        <begin position="52"/>
        <end position="278"/>
    </location>
</feature>
<proteinExistence type="predicted"/>
<dbReference type="Pfam" id="PF00561">
    <property type="entry name" value="Abhydrolase_1"/>
    <property type="match status" value="1"/>
</dbReference>
<keyword evidence="3" id="KW-0378">Hydrolase</keyword>
<dbReference type="PANTHER" id="PTHR43798">
    <property type="entry name" value="MONOACYLGLYCEROL LIPASE"/>
    <property type="match status" value="1"/>
</dbReference>
<dbReference type="RefSeq" id="WP_163058736.1">
    <property type="nucleotide sequence ID" value="NZ_JAAGLI010000566.1"/>
</dbReference>
<dbReference type="PANTHER" id="PTHR43798:SF33">
    <property type="entry name" value="HYDROLASE, PUTATIVE (AFU_ORTHOLOGUE AFUA_2G14860)-RELATED"/>
    <property type="match status" value="1"/>
</dbReference>
<dbReference type="PRINTS" id="PR00111">
    <property type="entry name" value="ABHYDROLASE"/>
</dbReference>
<accession>A0A6L9QI38</accession>
<organism evidence="3 4">
    <name type="scientific">Actinomadura bangladeshensis</name>
    <dbReference type="NCBI Taxonomy" id="453573"/>
    <lineage>
        <taxon>Bacteria</taxon>
        <taxon>Bacillati</taxon>
        <taxon>Actinomycetota</taxon>
        <taxon>Actinomycetes</taxon>
        <taxon>Streptosporangiales</taxon>
        <taxon>Thermomonosporaceae</taxon>
        <taxon>Actinomadura</taxon>
    </lineage>
</organism>
<feature type="compositionally biased region" description="Basic and acidic residues" evidence="1">
    <location>
        <begin position="1"/>
        <end position="12"/>
    </location>
</feature>
<gene>
    <name evidence="3" type="ORF">G3I70_21855</name>
</gene>
<reference evidence="3 4" key="1">
    <citation type="submission" date="2020-01" db="EMBL/GenBank/DDBJ databases">
        <title>Insect and environment-associated Actinomycetes.</title>
        <authorList>
            <person name="Currrie C."/>
            <person name="Chevrette M."/>
            <person name="Carlson C."/>
            <person name="Stubbendieck R."/>
            <person name="Wendt-Pienkowski E."/>
        </authorList>
    </citation>
    <scope>NUCLEOTIDE SEQUENCE [LARGE SCALE GENOMIC DNA]</scope>
    <source>
        <strain evidence="3 4">SID10258</strain>
    </source>
</reference>
<evidence type="ECO:0000313" key="3">
    <source>
        <dbReference type="EMBL" id="NEA25107.1"/>
    </source>
</evidence>
<evidence type="ECO:0000256" key="1">
    <source>
        <dbReference type="SAM" id="MobiDB-lite"/>
    </source>
</evidence>
<dbReference type="InterPro" id="IPR033124">
    <property type="entry name" value="Ser_caboxypep_his_AS"/>
</dbReference>
<dbReference type="InterPro" id="IPR000073">
    <property type="entry name" value="AB_hydrolase_1"/>
</dbReference>
<evidence type="ECO:0000259" key="2">
    <source>
        <dbReference type="Pfam" id="PF00561"/>
    </source>
</evidence>
<dbReference type="InterPro" id="IPR050266">
    <property type="entry name" value="AB_hydrolase_sf"/>
</dbReference>
<dbReference type="InterPro" id="IPR029058">
    <property type="entry name" value="AB_hydrolase_fold"/>
</dbReference>
<dbReference type="AlphaFoldDB" id="A0A6L9QI38"/>
<feature type="region of interest" description="Disordered" evidence="1">
    <location>
        <begin position="1"/>
        <end position="31"/>
    </location>
</feature>
<comment type="caution">
    <text evidence="3">The sequence shown here is derived from an EMBL/GenBank/DDBJ whole genome shotgun (WGS) entry which is preliminary data.</text>
</comment>
<dbReference type="GO" id="GO:0016020">
    <property type="term" value="C:membrane"/>
    <property type="evidence" value="ECO:0007669"/>
    <property type="project" value="TreeGrafter"/>
</dbReference>
<name>A0A6L9QI38_9ACTN</name>
<dbReference type="SUPFAM" id="SSF53474">
    <property type="entry name" value="alpha/beta-Hydrolases"/>
    <property type="match status" value="1"/>
</dbReference>
<dbReference type="Proteomes" id="UP000475532">
    <property type="component" value="Unassembled WGS sequence"/>
</dbReference>
<dbReference type="GO" id="GO:0004185">
    <property type="term" value="F:serine-type carboxypeptidase activity"/>
    <property type="evidence" value="ECO:0007669"/>
    <property type="project" value="InterPro"/>
</dbReference>
<dbReference type="PROSITE" id="PS00560">
    <property type="entry name" value="CARBOXYPEPT_SER_HIS"/>
    <property type="match status" value="1"/>
</dbReference>
<dbReference type="Gene3D" id="3.40.50.1820">
    <property type="entry name" value="alpha/beta hydrolase"/>
    <property type="match status" value="1"/>
</dbReference>
<sequence>MASDDEPGRYRPPDPAVTREGAAVREPSGDSLPVDAGGLRLRVLRYGGGGAPPLLVLPGITTTAHAAEFIALALADRYTVHVPDLRGRGRSGRAPAGHYTLGHHVDDVAAVVASLELDTPALLGHSFGARIAAAYAVRHPGRHGRIVLVDPPLSGPGRRPYPTTREDFLAQLGEARRGTRPAELIRARYPRWPRREVAIRARELPTCDPAAVLETLEGFHRDDFHDLWRRLRPPAVLVRGEASPVVTAADAAELARTNPALPVISVPDAGHMVPWDNPDGFWAALRDHL</sequence>
<evidence type="ECO:0000313" key="4">
    <source>
        <dbReference type="Proteomes" id="UP000475532"/>
    </source>
</evidence>
<dbReference type="EMBL" id="JAAGLI010000566">
    <property type="protein sequence ID" value="NEA25107.1"/>
    <property type="molecule type" value="Genomic_DNA"/>
</dbReference>